<evidence type="ECO:0000313" key="1">
    <source>
        <dbReference type="EMBL" id="KIM74031.1"/>
    </source>
</evidence>
<evidence type="ECO:0000313" key="2">
    <source>
        <dbReference type="Proteomes" id="UP000054166"/>
    </source>
</evidence>
<dbReference type="EMBL" id="KN833068">
    <property type="protein sequence ID" value="KIM74031.1"/>
    <property type="molecule type" value="Genomic_DNA"/>
</dbReference>
<dbReference type="HOGENOM" id="CLU_031314_2_1_1"/>
<dbReference type="OrthoDB" id="2797114at2759"/>
<protein>
    <submittedName>
        <fullName evidence="1">Uncharacterized protein</fullName>
    </submittedName>
</protein>
<gene>
    <name evidence="1" type="ORF">PILCRDRAFT_80479</name>
</gene>
<name>A0A0C3F233_PILCF</name>
<accession>A0A0C3F233</accession>
<keyword evidence="2" id="KW-1185">Reference proteome</keyword>
<dbReference type="Proteomes" id="UP000054166">
    <property type="component" value="Unassembled WGS sequence"/>
</dbReference>
<proteinExistence type="predicted"/>
<dbReference type="Gene3D" id="3.60.130.30">
    <property type="match status" value="1"/>
</dbReference>
<reference evidence="2" key="2">
    <citation type="submission" date="2015-01" db="EMBL/GenBank/DDBJ databases">
        <title>Evolutionary Origins and Diversification of the Mycorrhizal Mutualists.</title>
        <authorList>
            <consortium name="DOE Joint Genome Institute"/>
            <consortium name="Mycorrhizal Genomics Consortium"/>
            <person name="Kohler A."/>
            <person name="Kuo A."/>
            <person name="Nagy L.G."/>
            <person name="Floudas D."/>
            <person name="Copeland A."/>
            <person name="Barry K.W."/>
            <person name="Cichocki N."/>
            <person name="Veneault-Fourrey C."/>
            <person name="LaButti K."/>
            <person name="Lindquist E.A."/>
            <person name="Lipzen A."/>
            <person name="Lundell T."/>
            <person name="Morin E."/>
            <person name="Murat C."/>
            <person name="Riley R."/>
            <person name="Ohm R."/>
            <person name="Sun H."/>
            <person name="Tunlid A."/>
            <person name="Henrissat B."/>
            <person name="Grigoriev I.V."/>
            <person name="Hibbett D.S."/>
            <person name="Martin F."/>
        </authorList>
    </citation>
    <scope>NUCLEOTIDE SEQUENCE [LARGE SCALE GENOMIC DNA]</scope>
    <source>
        <strain evidence="2">F 1598</strain>
    </source>
</reference>
<organism evidence="1 2">
    <name type="scientific">Piloderma croceum (strain F 1598)</name>
    <dbReference type="NCBI Taxonomy" id="765440"/>
    <lineage>
        <taxon>Eukaryota</taxon>
        <taxon>Fungi</taxon>
        <taxon>Dikarya</taxon>
        <taxon>Basidiomycota</taxon>
        <taxon>Agaricomycotina</taxon>
        <taxon>Agaricomycetes</taxon>
        <taxon>Agaricomycetidae</taxon>
        <taxon>Atheliales</taxon>
        <taxon>Atheliaceae</taxon>
        <taxon>Piloderma</taxon>
    </lineage>
</organism>
<dbReference type="STRING" id="765440.A0A0C3F233"/>
<sequence length="384" mass="42148">MAELAYRKAKGKAREGLKAQQRKAAAPYGDFAVKPGLVNKHIRNAGRAISTSLDASDMPHASTSYVGTRYSGGPRRIFGLDELVGKDSPYGFEIRKWDGCTPTPILDTKQRVIGICAGRPDDASWGKTEGDAAAAMGDAREKCHFSKGAESHRRGLFPALAIGASFGGGQQVPGNLINGAINSAILCSLLSNVAFVRIAGFASGVFATWAPHLYSYYVDHLGPLFKHYPDLRRNFVNSVFACATFNFGPHTCCFDHVDFGNLPFGWCAITALGNFNPIFGGHLVLWDLKIVIEFPPGSTILIPSGAIRHSNIAIRRGETRYSFTQYTAGGLFRWVDHGYQTETSYRRGWKKDRKFAEDLANQQRWIRGVGMFSTLAELETISRQ</sequence>
<reference evidence="1 2" key="1">
    <citation type="submission" date="2014-04" db="EMBL/GenBank/DDBJ databases">
        <authorList>
            <consortium name="DOE Joint Genome Institute"/>
            <person name="Kuo A."/>
            <person name="Tarkka M."/>
            <person name="Buscot F."/>
            <person name="Kohler A."/>
            <person name="Nagy L.G."/>
            <person name="Floudas D."/>
            <person name="Copeland A."/>
            <person name="Barry K.W."/>
            <person name="Cichocki N."/>
            <person name="Veneault-Fourrey C."/>
            <person name="LaButti K."/>
            <person name="Lindquist E.A."/>
            <person name="Lipzen A."/>
            <person name="Lundell T."/>
            <person name="Morin E."/>
            <person name="Murat C."/>
            <person name="Sun H."/>
            <person name="Tunlid A."/>
            <person name="Henrissat B."/>
            <person name="Grigoriev I.V."/>
            <person name="Hibbett D.S."/>
            <person name="Martin F."/>
            <person name="Nordberg H.P."/>
            <person name="Cantor M.N."/>
            <person name="Hua S.X."/>
        </authorList>
    </citation>
    <scope>NUCLEOTIDE SEQUENCE [LARGE SCALE GENOMIC DNA]</scope>
    <source>
        <strain evidence="1 2">F 1598</strain>
    </source>
</reference>
<dbReference type="InParanoid" id="A0A0C3F233"/>
<dbReference type="AlphaFoldDB" id="A0A0C3F233"/>